<dbReference type="PANTHER" id="PTHR45947">
    <property type="entry name" value="SULFOQUINOVOSYL TRANSFERASE SQD2"/>
    <property type="match status" value="1"/>
</dbReference>
<dbReference type="OrthoDB" id="7560678at2"/>
<sequence length="382" mass="41343">MERNARTHVVVSGRLPPPVDGMSRVTALVLERLQDRMRGRGRVEVADLSPGWNGGGAVYHLRKMTRVFGTMGRLAAGLRKPDRRFYMPVDSGWGALYTAALAGTARLFGYERVLHHHSFATISKPTWRMRLLTRVAGNDCTHVLLCPAMQMRFQSIYPAARSCMTMSNAIFSAPGALPRPRRDGPLRIGHLSNLCSEKGLDTLFALLRALQLEGVDARLVLAGPGLKPKDNAMIAAGLMAFDGAVEYHGPVHGEAKEAFYRDIDVFVFPTRYRNEAQPLVLFEAMAAGVPVLAYERGCIGSDIPADGLVPQNADFVKAAVPILSAWADDREALAAASAQTLTRARVAFETSRSGLDLLLDRIAGPHPAAAAAAVPAKRRVAG</sequence>
<dbReference type="Pfam" id="PF13692">
    <property type="entry name" value="Glyco_trans_1_4"/>
    <property type="match status" value="1"/>
</dbReference>
<keyword evidence="2" id="KW-1185">Reference proteome</keyword>
<dbReference type="RefSeq" id="WP_098736150.1">
    <property type="nucleotide sequence ID" value="NZ_PDKW01000039.1"/>
</dbReference>
<comment type="caution">
    <text evidence="1">The sequence shown here is derived from an EMBL/GenBank/DDBJ whole genome shotgun (WGS) entry which is preliminary data.</text>
</comment>
<evidence type="ECO:0000313" key="1">
    <source>
        <dbReference type="EMBL" id="PGH58167.1"/>
    </source>
</evidence>
<name>A0A2B8BLR4_9PROT</name>
<dbReference type="PANTHER" id="PTHR45947:SF3">
    <property type="entry name" value="SULFOQUINOVOSYL TRANSFERASE SQD2"/>
    <property type="match status" value="1"/>
</dbReference>
<dbReference type="Proteomes" id="UP000225379">
    <property type="component" value="Unassembled WGS sequence"/>
</dbReference>
<dbReference type="Gene3D" id="3.40.50.2000">
    <property type="entry name" value="Glycogen Phosphorylase B"/>
    <property type="match status" value="2"/>
</dbReference>
<gene>
    <name evidence="1" type="ORF">CRT60_09535</name>
</gene>
<dbReference type="GO" id="GO:0016757">
    <property type="term" value="F:glycosyltransferase activity"/>
    <property type="evidence" value="ECO:0007669"/>
    <property type="project" value="TreeGrafter"/>
</dbReference>
<dbReference type="InterPro" id="IPR050194">
    <property type="entry name" value="Glycosyltransferase_grp1"/>
</dbReference>
<dbReference type="CDD" id="cd03801">
    <property type="entry name" value="GT4_PimA-like"/>
    <property type="match status" value="1"/>
</dbReference>
<protein>
    <submittedName>
        <fullName evidence="1">Glycosyl transferase</fullName>
    </submittedName>
</protein>
<evidence type="ECO:0000313" key="2">
    <source>
        <dbReference type="Proteomes" id="UP000225379"/>
    </source>
</evidence>
<organism evidence="1 2">
    <name type="scientific">Azospirillum palustre</name>
    <dbReference type="NCBI Taxonomy" id="2044885"/>
    <lineage>
        <taxon>Bacteria</taxon>
        <taxon>Pseudomonadati</taxon>
        <taxon>Pseudomonadota</taxon>
        <taxon>Alphaproteobacteria</taxon>
        <taxon>Rhodospirillales</taxon>
        <taxon>Azospirillaceae</taxon>
        <taxon>Azospirillum</taxon>
    </lineage>
</organism>
<dbReference type="SUPFAM" id="SSF53756">
    <property type="entry name" value="UDP-Glycosyltransferase/glycogen phosphorylase"/>
    <property type="match status" value="1"/>
</dbReference>
<reference evidence="2" key="1">
    <citation type="submission" date="2017-10" db="EMBL/GenBank/DDBJ databases">
        <authorList>
            <person name="Kravchenko I.K."/>
            <person name="Grouzdev D.S."/>
        </authorList>
    </citation>
    <scope>NUCLEOTIDE SEQUENCE [LARGE SCALE GENOMIC DNA]</scope>
    <source>
        <strain evidence="2">B2</strain>
    </source>
</reference>
<dbReference type="AlphaFoldDB" id="A0A2B8BLR4"/>
<accession>A0A2B8BLR4</accession>
<proteinExistence type="predicted"/>
<dbReference type="EMBL" id="PDKW01000039">
    <property type="protein sequence ID" value="PGH58167.1"/>
    <property type="molecule type" value="Genomic_DNA"/>
</dbReference>
<keyword evidence="1" id="KW-0808">Transferase</keyword>